<organism evidence="2 3">
    <name type="scientific">Linnemannia exigua</name>
    <dbReference type="NCBI Taxonomy" id="604196"/>
    <lineage>
        <taxon>Eukaryota</taxon>
        <taxon>Fungi</taxon>
        <taxon>Fungi incertae sedis</taxon>
        <taxon>Mucoromycota</taxon>
        <taxon>Mortierellomycotina</taxon>
        <taxon>Mortierellomycetes</taxon>
        <taxon>Mortierellales</taxon>
        <taxon>Mortierellaceae</taxon>
        <taxon>Linnemannia</taxon>
    </lineage>
</organism>
<keyword evidence="1" id="KW-0175">Coiled coil</keyword>
<keyword evidence="3" id="KW-1185">Reference proteome</keyword>
<protein>
    <submittedName>
        <fullName evidence="2">Uncharacterized protein</fullName>
    </submittedName>
</protein>
<gene>
    <name evidence="2" type="ORF">BGZ95_006549</name>
</gene>
<comment type="caution">
    <text evidence="2">The sequence shown here is derived from an EMBL/GenBank/DDBJ whole genome shotgun (WGS) entry which is preliminary data.</text>
</comment>
<accession>A0AAD4D0W9</accession>
<dbReference type="Proteomes" id="UP001194580">
    <property type="component" value="Unassembled WGS sequence"/>
</dbReference>
<feature type="coiled-coil region" evidence="1">
    <location>
        <begin position="14"/>
        <end position="41"/>
    </location>
</feature>
<evidence type="ECO:0000313" key="3">
    <source>
        <dbReference type="Proteomes" id="UP001194580"/>
    </source>
</evidence>
<sequence length="73" mass="8670">ARKLELEEGRIELEKAKEAKRQGLEAEKFELEKTKEANRQDMDERRLKLEEIKLEKETQREIFQLITAGLAKD</sequence>
<reference evidence="2" key="1">
    <citation type="journal article" date="2020" name="Fungal Divers.">
        <title>Resolving the Mortierellaceae phylogeny through synthesis of multi-gene phylogenetics and phylogenomics.</title>
        <authorList>
            <person name="Vandepol N."/>
            <person name="Liber J."/>
            <person name="Desiro A."/>
            <person name="Na H."/>
            <person name="Kennedy M."/>
            <person name="Barry K."/>
            <person name="Grigoriev I.V."/>
            <person name="Miller A.N."/>
            <person name="O'Donnell K."/>
            <person name="Stajich J.E."/>
            <person name="Bonito G."/>
        </authorList>
    </citation>
    <scope>NUCLEOTIDE SEQUENCE</scope>
    <source>
        <strain evidence="2">NRRL 28262</strain>
    </source>
</reference>
<name>A0AAD4D0W9_9FUNG</name>
<proteinExistence type="predicted"/>
<feature type="non-terminal residue" evidence="2">
    <location>
        <position position="73"/>
    </location>
</feature>
<evidence type="ECO:0000256" key="1">
    <source>
        <dbReference type="SAM" id="Coils"/>
    </source>
</evidence>
<dbReference type="EMBL" id="JAAAIL010003050">
    <property type="protein sequence ID" value="KAG0252735.1"/>
    <property type="molecule type" value="Genomic_DNA"/>
</dbReference>
<feature type="non-terminal residue" evidence="2">
    <location>
        <position position="1"/>
    </location>
</feature>
<dbReference type="AlphaFoldDB" id="A0AAD4D0W9"/>
<evidence type="ECO:0000313" key="2">
    <source>
        <dbReference type="EMBL" id="KAG0252735.1"/>
    </source>
</evidence>